<gene>
    <name evidence="1" type="ORF">CEURO_LOCUS7115</name>
</gene>
<evidence type="ECO:0000313" key="1">
    <source>
        <dbReference type="EMBL" id="CAH9079442.1"/>
    </source>
</evidence>
<organism evidence="1 2">
    <name type="scientific">Cuscuta europaea</name>
    <name type="common">European dodder</name>
    <dbReference type="NCBI Taxonomy" id="41803"/>
    <lineage>
        <taxon>Eukaryota</taxon>
        <taxon>Viridiplantae</taxon>
        <taxon>Streptophyta</taxon>
        <taxon>Embryophyta</taxon>
        <taxon>Tracheophyta</taxon>
        <taxon>Spermatophyta</taxon>
        <taxon>Magnoliopsida</taxon>
        <taxon>eudicotyledons</taxon>
        <taxon>Gunneridae</taxon>
        <taxon>Pentapetalae</taxon>
        <taxon>asterids</taxon>
        <taxon>lamiids</taxon>
        <taxon>Solanales</taxon>
        <taxon>Convolvulaceae</taxon>
        <taxon>Cuscuteae</taxon>
        <taxon>Cuscuta</taxon>
        <taxon>Cuscuta subgen. Cuscuta</taxon>
    </lineage>
</organism>
<dbReference type="AlphaFoldDB" id="A0A9P1E4E6"/>
<dbReference type="GO" id="GO:0009187">
    <property type="term" value="P:cyclic nucleotide metabolic process"/>
    <property type="evidence" value="ECO:0007669"/>
    <property type="project" value="TreeGrafter"/>
</dbReference>
<name>A0A9P1E4E6_CUSEU</name>
<dbReference type="EMBL" id="CAMAPE010000011">
    <property type="protein sequence ID" value="CAH9079442.1"/>
    <property type="molecule type" value="Genomic_DNA"/>
</dbReference>
<proteinExistence type="predicted"/>
<protein>
    <submittedName>
        <fullName evidence="1">Uncharacterized protein</fullName>
    </submittedName>
</protein>
<dbReference type="OrthoDB" id="514292at2759"/>
<comment type="caution">
    <text evidence="1">The sequence shown here is derived from an EMBL/GenBank/DDBJ whole genome shotgun (WGS) entry which is preliminary data.</text>
</comment>
<dbReference type="PANTHER" id="PTHR28141:SF1">
    <property type="entry name" value="2',3'-CYCLIC-NUCLEOTIDE 3'-PHOSPHODIESTERASE"/>
    <property type="match status" value="1"/>
</dbReference>
<dbReference type="GO" id="GO:0004113">
    <property type="term" value="F:2',3'-cyclic-nucleotide 3'-phosphodiesterase activity"/>
    <property type="evidence" value="ECO:0007669"/>
    <property type="project" value="TreeGrafter"/>
</dbReference>
<dbReference type="Proteomes" id="UP001152484">
    <property type="component" value="Unassembled WGS sequence"/>
</dbReference>
<keyword evidence="2" id="KW-1185">Reference proteome</keyword>
<dbReference type="Gene3D" id="3.90.1140.10">
    <property type="entry name" value="Cyclic phosphodiesterase"/>
    <property type="match status" value="1"/>
</dbReference>
<sequence length="66" mass="7457">MPHVSLLYADITDEEKKSVAERAYALDETIGSLEFPIARLALYKSDTEDKSLESWAKVDECNLISH</sequence>
<reference evidence="1" key="1">
    <citation type="submission" date="2022-07" db="EMBL/GenBank/DDBJ databases">
        <authorList>
            <person name="Macas J."/>
            <person name="Novak P."/>
            <person name="Neumann P."/>
        </authorList>
    </citation>
    <scope>NUCLEOTIDE SEQUENCE</scope>
</reference>
<dbReference type="InterPro" id="IPR009097">
    <property type="entry name" value="Cyclic_Pdiesterase"/>
</dbReference>
<dbReference type="InterPro" id="IPR012386">
    <property type="entry name" value="Cyclic-nucl_3Pdiesterase"/>
</dbReference>
<dbReference type="SUPFAM" id="SSF55144">
    <property type="entry name" value="LigT-like"/>
    <property type="match status" value="1"/>
</dbReference>
<dbReference type="PANTHER" id="PTHR28141">
    <property type="entry name" value="2',3'-CYCLIC-NUCLEOTIDE 3'-PHOSPHODIESTERASE"/>
    <property type="match status" value="1"/>
</dbReference>
<evidence type="ECO:0000313" key="2">
    <source>
        <dbReference type="Proteomes" id="UP001152484"/>
    </source>
</evidence>
<accession>A0A9P1E4E6</accession>